<dbReference type="AlphaFoldDB" id="A0A7W7JXG1"/>
<dbReference type="RefSeq" id="WP_184160939.1">
    <property type="nucleotide sequence ID" value="NZ_JACHLN010000001.1"/>
</dbReference>
<keyword evidence="8" id="KW-1185">Reference proteome</keyword>
<dbReference type="GO" id="GO:0061579">
    <property type="term" value="F:N-acyl homoserine lactone synthase activity"/>
    <property type="evidence" value="ECO:0007669"/>
    <property type="project" value="UniProtKB-UniRule"/>
</dbReference>
<dbReference type="Gene3D" id="3.40.630.30">
    <property type="match status" value="1"/>
</dbReference>
<sequence>MILTIENYPRSAHQAALETMFADRKAQFVDFFDWDVPVVDGRFEVDQFDTADAVYIVAIDDGGRHEASLRMLPSWRPHLLGEVFPHLCVAGVPAGTTTWESTRLCLPSRHGAARRKELRSELISAMADFALARGIEHITGVIPEGFRREVLAMGWRAEPLGPAVRIAGGPIGAFRIEVTSDIRERLAWTSTYVGPLELAA</sequence>
<evidence type="ECO:0000313" key="8">
    <source>
        <dbReference type="Proteomes" id="UP000575241"/>
    </source>
</evidence>
<evidence type="ECO:0000256" key="1">
    <source>
        <dbReference type="ARBA" id="ARBA00022654"/>
    </source>
</evidence>
<dbReference type="GO" id="GO:0007165">
    <property type="term" value="P:signal transduction"/>
    <property type="evidence" value="ECO:0007669"/>
    <property type="project" value="TreeGrafter"/>
</dbReference>
<keyword evidence="1 5" id="KW-0673">Quorum sensing</keyword>
<evidence type="ECO:0000256" key="3">
    <source>
        <dbReference type="ARBA" id="ARBA00022691"/>
    </source>
</evidence>
<protein>
    <recommendedName>
        <fullName evidence="6">Acyl-homoserine-lactone synthase</fullName>
        <ecNumber evidence="6">2.3.1.184</ecNumber>
    </recommendedName>
    <alternativeName>
        <fullName evidence="6">Autoinducer synthesis protein</fullName>
    </alternativeName>
</protein>
<keyword evidence="3 6" id="KW-0949">S-adenosyl-L-methionine</keyword>
<dbReference type="Proteomes" id="UP000575241">
    <property type="component" value="Unassembled WGS sequence"/>
</dbReference>
<dbReference type="EMBL" id="JACHLN010000001">
    <property type="protein sequence ID" value="MBB4837039.1"/>
    <property type="molecule type" value="Genomic_DNA"/>
</dbReference>
<dbReference type="PROSITE" id="PS51187">
    <property type="entry name" value="AUTOINDUCER_SYNTH_2"/>
    <property type="match status" value="1"/>
</dbReference>
<dbReference type="PANTHER" id="PTHR39322:SF1">
    <property type="entry name" value="ISOVALERYL-HOMOSERINE LACTONE SYNTHASE"/>
    <property type="match status" value="1"/>
</dbReference>
<comment type="catalytic activity">
    <reaction evidence="6">
        <text>a fatty acyl-[ACP] + S-adenosyl-L-methionine = an N-acyl-L-homoserine lactone + S-methyl-5'-thioadenosine + holo-[ACP] + H(+)</text>
        <dbReference type="Rhea" id="RHEA:10096"/>
        <dbReference type="Rhea" id="RHEA-COMP:9685"/>
        <dbReference type="Rhea" id="RHEA-COMP:14125"/>
        <dbReference type="ChEBI" id="CHEBI:15378"/>
        <dbReference type="ChEBI" id="CHEBI:17509"/>
        <dbReference type="ChEBI" id="CHEBI:55474"/>
        <dbReference type="ChEBI" id="CHEBI:59789"/>
        <dbReference type="ChEBI" id="CHEBI:64479"/>
        <dbReference type="ChEBI" id="CHEBI:138651"/>
        <dbReference type="EC" id="2.3.1.184"/>
    </reaction>
</comment>
<proteinExistence type="inferred from homology"/>
<evidence type="ECO:0000256" key="2">
    <source>
        <dbReference type="ARBA" id="ARBA00022679"/>
    </source>
</evidence>
<evidence type="ECO:0000256" key="4">
    <source>
        <dbReference type="ARBA" id="ARBA00022929"/>
    </source>
</evidence>
<organism evidence="7 8">
    <name type="scientific">Sphingomonas kyeonggiensis</name>
    <dbReference type="NCBI Taxonomy" id="1268553"/>
    <lineage>
        <taxon>Bacteria</taxon>
        <taxon>Pseudomonadati</taxon>
        <taxon>Pseudomonadota</taxon>
        <taxon>Alphaproteobacteria</taxon>
        <taxon>Sphingomonadales</taxon>
        <taxon>Sphingomonadaceae</taxon>
        <taxon>Sphingomonas</taxon>
    </lineage>
</organism>
<keyword evidence="2 6" id="KW-0808">Transferase</keyword>
<evidence type="ECO:0000256" key="6">
    <source>
        <dbReference type="RuleBase" id="RU361135"/>
    </source>
</evidence>
<dbReference type="EC" id="2.3.1.184" evidence="6"/>
<reference evidence="7 8" key="1">
    <citation type="submission" date="2020-08" db="EMBL/GenBank/DDBJ databases">
        <title>Functional genomics of gut bacteria from endangered species of beetles.</title>
        <authorList>
            <person name="Carlos-Shanley C."/>
        </authorList>
    </citation>
    <scope>NUCLEOTIDE SEQUENCE [LARGE SCALE GENOMIC DNA]</scope>
    <source>
        <strain evidence="7 8">S00224</strain>
    </source>
</reference>
<name>A0A7W7JXG1_9SPHN</name>
<comment type="similarity">
    <text evidence="5 6">Belongs to the autoinducer synthase family.</text>
</comment>
<dbReference type="SUPFAM" id="SSF55729">
    <property type="entry name" value="Acyl-CoA N-acyltransferases (Nat)"/>
    <property type="match status" value="1"/>
</dbReference>
<accession>A0A7W7JXG1</accession>
<dbReference type="InterPro" id="IPR016181">
    <property type="entry name" value="Acyl_CoA_acyltransferase"/>
</dbReference>
<dbReference type="PRINTS" id="PR01549">
    <property type="entry name" value="AUTOINDCRSYN"/>
</dbReference>
<keyword evidence="4 5" id="KW-0071">Autoinducer synthesis</keyword>
<dbReference type="InterPro" id="IPR001690">
    <property type="entry name" value="Autoind_synthase"/>
</dbReference>
<dbReference type="GO" id="GO:0009372">
    <property type="term" value="P:quorum sensing"/>
    <property type="evidence" value="ECO:0007669"/>
    <property type="project" value="UniProtKB-UniRule"/>
</dbReference>
<evidence type="ECO:0000256" key="5">
    <source>
        <dbReference type="PROSITE-ProRule" id="PRU00533"/>
    </source>
</evidence>
<evidence type="ECO:0000313" key="7">
    <source>
        <dbReference type="EMBL" id="MBB4837039.1"/>
    </source>
</evidence>
<gene>
    <name evidence="7" type="ORF">HNP52_000090</name>
</gene>
<dbReference type="PANTHER" id="PTHR39322">
    <property type="entry name" value="ACYL-HOMOSERINE-LACTONE SYNTHASE"/>
    <property type="match status" value="1"/>
</dbReference>
<comment type="caution">
    <text evidence="7">The sequence shown here is derived from an EMBL/GenBank/DDBJ whole genome shotgun (WGS) entry which is preliminary data.</text>
</comment>
<dbReference type="Pfam" id="PF00765">
    <property type="entry name" value="Autoind_synth"/>
    <property type="match status" value="1"/>
</dbReference>